<reference evidence="2" key="1">
    <citation type="submission" date="2023-01" db="EMBL/GenBank/DDBJ databases">
        <authorList>
            <person name="Van Ghelder C."/>
            <person name="Rancurel C."/>
        </authorList>
    </citation>
    <scope>NUCLEOTIDE SEQUENCE</scope>
    <source>
        <strain evidence="2">CNCM I-4278</strain>
    </source>
</reference>
<accession>A0A9W4XH18</accession>
<dbReference type="AlphaFoldDB" id="A0A9W4XH18"/>
<name>A0A9W4XH18_9PLEO</name>
<keyword evidence="3" id="KW-1185">Reference proteome</keyword>
<organism evidence="2 3">
    <name type="scientific">Periconia digitata</name>
    <dbReference type="NCBI Taxonomy" id="1303443"/>
    <lineage>
        <taxon>Eukaryota</taxon>
        <taxon>Fungi</taxon>
        <taxon>Dikarya</taxon>
        <taxon>Ascomycota</taxon>
        <taxon>Pezizomycotina</taxon>
        <taxon>Dothideomycetes</taxon>
        <taxon>Pleosporomycetidae</taxon>
        <taxon>Pleosporales</taxon>
        <taxon>Massarineae</taxon>
        <taxon>Periconiaceae</taxon>
        <taxon>Periconia</taxon>
    </lineage>
</organism>
<dbReference type="EMBL" id="CAOQHR010000002">
    <property type="protein sequence ID" value="CAI6331146.1"/>
    <property type="molecule type" value="Genomic_DNA"/>
</dbReference>
<comment type="caution">
    <text evidence="2">The sequence shown here is derived from an EMBL/GenBank/DDBJ whole genome shotgun (WGS) entry which is preliminary data.</text>
</comment>
<protein>
    <submittedName>
        <fullName evidence="2">Uncharacterized protein</fullName>
    </submittedName>
</protein>
<evidence type="ECO:0000256" key="1">
    <source>
        <dbReference type="SAM" id="MobiDB-lite"/>
    </source>
</evidence>
<sequence>MARQQIKVLFRRPNNTLYRHFFQASFVPSIQHASSASTNISPSPNETSKFGTVADFSRANNSNSTNVSTD</sequence>
<feature type="region of interest" description="Disordered" evidence="1">
    <location>
        <begin position="33"/>
        <end position="70"/>
    </location>
</feature>
<dbReference type="Proteomes" id="UP001152607">
    <property type="component" value="Unassembled WGS sequence"/>
</dbReference>
<evidence type="ECO:0000313" key="2">
    <source>
        <dbReference type="EMBL" id="CAI6331146.1"/>
    </source>
</evidence>
<gene>
    <name evidence="2" type="ORF">PDIGIT_LOCUS4412</name>
</gene>
<feature type="compositionally biased region" description="Polar residues" evidence="1">
    <location>
        <begin position="33"/>
        <end position="50"/>
    </location>
</feature>
<evidence type="ECO:0000313" key="3">
    <source>
        <dbReference type="Proteomes" id="UP001152607"/>
    </source>
</evidence>
<proteinExistence type="predicted"/>
<feature type="compositionally biased region" description="Polar residues" evidence="1">
    <location>
        <begin position="58"/>
        <end position="70"/>
    </location>
</feature>